<dbReference type="RefSeq" id="WP_013326089.1">
    <property type="nucleotide sequence ID" value="NC_014506.1"/>
</dbReference>
<evidence type="ECO:0000313" key="1">
    <source>
        <dbReference type="EMBL" id="ADN08333.1"/>
    </source>
</evidence>
<dbReference type="OrthoDB" id="5361758at2"/>
<keyword evidence="1" id="KW-0808">Transferase</keyword>
<dbReference type="InterPro" id="IPR007739">
    <property type="entry name" value="RgpF"/>
</dbReference>
<dbReference type="Proteomes" id="UP000007803">
    <property type="component" value="Chromosome"/>
</dbReference>
<dbReference type="AlphaFoldDB" id="E0UU24"/>
<name>E0UU24_SULAO</name>
<dbReference type="Pfam" id="PF05045">
    <property type="entry name" value="RgpF"/>
    <property type="match status" value="1"/>
</dbReference>
<reference evidence="2" key="1">
    <citation type="journal article" date="2010" name="Stand. Genomic Sci.">
        <title>Complete genome sequence of Sulfurimonas autotrophica type strain (OK10).</title>
        <authorList>
            <person name="Sikorski J."/>
            <person name="Munk C."/>
            <person name="Lapidus A."/>
            <person name="Djao O."/>
            <person name="Lucas S."/>
            <person name="Glavina Del Rio T."/>
            <person name="Nolan M."/>
            <person name="Tice H."/>
            <person name="Han C."/>
            <person name="Cheng J."/>
            <person name="Tapia R."/>
            <person name="Goodwin L."/>
            <person name="Pitluck S."/>
            <person name="Liolios K."/>
            <person name="Ivanova N."/>
            <person name="Mavromatis K."/>
            <person name="Mikhailova N."/>
            <person name="Pati A."/>
            <person name="Sims D."/>
            <person name="Meincke L."/>
            <person name="Brettin T."/>
            <person name="Detter J."/>
            <person name="Chen A."/>
            <person name="Palaniappan K."/>
            <person name="Land M."/>
            <person name="Hauser L."/>
            <person name="Chang Y."/>
            <person name="Jeffries C."/>
            <person name="Rohde M."/>
            <person name="Lang E."/>
            <person name="Spring S."/>
            <person name="Goker M."/>
            <person name="Woyke T."/>
            <person name="Bristow J."/>
            <person name="Eisen J."/>
            <person name="Markowitz V."/>
            <person name="Hugenholtz P."/>
            <person name="Kyrpides N."/>
            <person name="Klenk H."/>
        </authorList>
    </citation>
    <scope>NUCLEOTIDE SEQUENCE [LARGE SCALE GENOMIC DNA]</scope>
    <source>
        <strain evidence="2">ATCC BAA-671 / DSM 16294 / JCM 11897 / OK10</strain>
    </source>
</reference>
<dbReference type="KEGG" id="sua:Saut_0284"/>
<dbReference type="EMBL" id="CP002205">
    <property type="protein sequence ID" value="ADN08333.1"/>
    <property type="molecule type" value="Genomic_DNA"/>
</dbReference>
<dbReference type="GO" id="GO:0016740">
    <property type="term" value="F:transferase activity"/>
    <property type="evidence" value="ECO:0007669"/>
    <property type="project" value="UniProtKB-KW"/>
</dbReference>
<sequence>MNRAVVFAHYDIDNVVDQYVYVYLKELSKISNYIVFVSTADLTQKDIELLSRICAKVIIRDNIGYDFMSYKIGLESFDYIKYDEIIICNDSVYGPFYPLENVFNAMKNKQCDVWGMTSGQEISLHLQSYFLVCKKTVLLSSYFSDFWKNVKVLDNKRKIIETYEVGFSAKLLSLGFKLASYAEYKPVFMEKYTVKLRRVTFYKIFKKIISLFEGRSVFQNSLSVNITHQYWKELLLVSKMPFLKVELLRDNPLKINILDFEDVIKKISDYDVSLIQKHLHRTKK</sequence>
<proteinExistence type="predicted"/>
<accession>E0UU24</accession>
<dbReference type="HOGENOM" id="CLU_851589_0_0_7"/>
<organism evidence="1 2">
    <name type="scientific">Sulfurimonas autotrophica (strain ATCC BAA-671 / DSM 16294 / JCM 11897 / OK10)</name>
    <dbReference type="NCBI Taxonomy" id="563040"/>
    <lineage>
        <taxon>Bacteria</taxon>
        <taxon>Pseudomonadati</taxon>
        <taxon>Campylobacterota</taxon>
        <taxon>Epsilonproteobacteria</taxon>
        <taxon>Campylobacterales</taxon>
        <taxon>Sulfurimonadaceae</taxon>
        <taxon>Sulfurimonas</taxon>
    </lineage>
</organism>
<gene>
    <name evidence="1" type="ordered locus">Saut_0284</name>
</gene>
<protein>
    <submittedName>
        <fullName evidence="1">Putative glycosyltransferase, fusion protein</fullName>
    </submittedName>
</protein>
<keyword evidence="2" id="KW-1185">Reference proteome</keyword>
<dbReference type="STRING" id="563040.Saut_0284"/>
<evidence type="ECO:0000313" key="2">
    <source>
        <dbReference type="Proteomes" id="UP000007803"/>
    </source>
</evidence>
<dbReference type="eggNOG" id="COG3754">
    <property type="taxonomic scope" value="Bacteria"/>
</dbReference>